<name>A0A6P1Y1L0_9SPIR</name>
<evidence type="ECO:0000256" key="7">
    <source>
        <dbReference type="ARBA" id="ARBA00023056"/>
    </source>
</evidence>
<evidence type="ECO:0000313" key="11">
    <source>
        <dbReference type="EMBL" id="QHX43445.1"/>
    </source>
</evidence>
<comment type="similarity">
    <text evidence="4 8">Belongs to the glycosyltransferase 1 family. Bacterial/plant glycogen synthase subfamily.</text>
</comment>
<dbReference type="GO" id="GO:0004373">
    <property type="term" value="F:alpha-1,4-glucan glucosyltransferase (UDP-glucose donor) activity"/>
    <property type="evidence" value="ECO:0007669"/>
    <property type="project" value="InterPro"/>
</dbReference>
<protein>
    <recommendedName>
        <fullName evidence="8">Glycogen synthase</fullName>
        <ecNumber evidence="8">2.4.1.21</ecNumber>
    </recommendedName>
    <alternativeName>
        <fullName evidence="8">Starch [bacterial glycogen] synthase</fullName>
    </alternativeName>
</protein>
<sequence>MRILMITSEAVPFAKTGGLADVVSALSYALKKLGHDVRIVMPRYYRIDKKNLTPIPGAMGVTIGSREYWTEVFESTLPDSDIPVYFIDHEESFGRDGLYGSAFEPDFNDNPKRFSILSHAAFQICRKQHWIPDLMHAHDWQTALVPVLLKFNTQYLDFKETASVFTVHNIGYQGIYNKANYVDTGLDWVYFYSAGFEDWDRMNFLKAGLLSADRLTTVSPTYAKEIQSAEYGFRMDGILRFRQEALTGILNGVDTSVWNPKTDEHIPFNYTARSLAKKAKNKEALQKYMGLPQDEKVPVFGMITRLTDQKGIAELFGPSYGAAFKMCSDINLQLIVLGAGDRWCEDELLALSKRLPNLRVYVGYDEKLSHLIEAGSDFFLMPSRYEPCGLNQMYSLLYGTLPIVRNTGGLADTVENYDEKTGKGTGFVLNLLTPESIYNTVNWAVNAWFKHPEHIVKMRKRGMAKDFTWDTSAKQYLAVYQEAVGNKVFNKH</sequence>
<accession>A0A6P1Y1L0</accession>
<dbReference type="Gene3D" id="3.40.50.2000">
    <property type="entry name" value="Glycogen Phosphorylase B"/>
    <property type="match status" value="2"/>
</dbReference>
<organism evidence="11 12">
    <name type="scientific">Treponema vincentii</name>
    <dbReference type="NCBI Taxonomy" id="69710"/>
    <lineage>
        <taxon>Bacteria</taxon>
        <taxon>Pseudomonadati</taxon>
        <taxon>Spirochaetota</taxon>
        <taxon>Spirochaetia</taxon>
        <taxon>Spirochaetales</taxon>
        <taxon>Treponemataceae</taxon>
        <taxon>Treponema</taxon>
    </lineage>
</organism>
<dbReference type="CDD" id="cd03791">
    <property type="entry name" value="GT5_Glycogen_synthase_DULL1-like"/>
    <property type="match status" value="1"/>
</dbReference>
<feature type="domain" description="Starch synthase catalytic" evidence="10">
    <location>
        <begin position="2"/>
        <end position="240"/>
    </location>
</feature>
<dbReference type="AlphaFoldDB" id="A0A6P1Y1L0"/>
<comment type="catalytic activity">
    <reaction evidence="1 8">
        <text>[(1-&gt;4)-alpha-D-glucosyl](n) + ADP-alpha-D-glucose = [(1-&gt;4)-alpha-D-glucosyl](n+1) + ADP + H(+)</text>
        <dbReference type="Rhea" id="RHEA:18189"/>
        <dbReference type="Rhea" id="RHEA-COMP:9584"/>
        <dbReference type="Rhea" id="RHEA-COMP:9587"/>
        <dbReference type="ChEBI" id="CHEBI:15378"/>
        <dbReference type="ChEBI" id="CHEBI:15444"/>
        <dbReference type="ChEBI" id="CHEBI:57498"/>
        <dbReference type="ChEBI" id="CHEBI:456216"/>
        <dbReference type="EC" id="2.4.1.21"/>
    </reaction>
</comment>
<evidence type="ECO:0000256" key="6">
    <source>
        <dbReference type="ARBA" id="ARBA00022679"/>
    </source>
</evidence>
<evidence type="ECO:0000256" key="5">
    <source>
        <dbReference type="ARBA" id="ARBA00022676"/>
    </source>
</evidence>
<dbReference type="GO" id="GO:0005978">
    <property type="term" value="P:glycogen biosynthetic process"/>
    <property type="evidence" value="ECO:0007669"/>
    <property type="project" value="UniProtKB-UniRule"/>
</dbReference>
<dbReference type="InterPro" id="IPR011835">
    <property type="entry name" value="GS/SS"/>
</dbReference>
<dbReference type="InterPro" id="IPR001296">
    <property type="entry name" value="Glyco_trans_1"/>
</dbReference>
<evidence type="ECO:0000256" key="4">
    <source>
        <dbReference type="ARBA" id="ARBA00010281"/>
    </source>
</evidence>
<evidence type="ECO:0000259" key="9">
    <source>
        <dbReference type="Pfam" id="PF00534"/>
    </source>
</evidence>
<dbReference type="PANTHER" id="PTHR45825">
    <property type="entry name" value="GRANULE-BOUND STARCH SYNTHASE 1, CHLOROPLASTIC/AMYLOPLASTIC"/>
    <property type="match status" value="1"/>
</dbReference>
<gene>
    <name evidence="8 11" type="primary">glgA</name>
    <name evidence="11" type="ORF">GWP43_08305</name>
</gene>
<dbReference type="NCBIfam" id="TIGR02095">
    <property type="entry name" value="glgA"/>
    <property type="match status" value="1"/>
</dbReference>
<dbReference type="Proteomes" id="UP000464374">
    <property type="component" value="Chromosome"/>
</dbReference>
<dbReference type="InterPro" id="IPR013534">
    <property type="entry name" value="Starch_synth_cat_dom"/>
</dbReference>
<dbReference type="EC" id="2.4.1.21" evidence="8"/>
<evidence type="ECO:0000256" key="8">
    <source>
        <dbReference type="HAMAP-Rule" id="MF_00484"/>
    </source>
</evidence>
<dbReference type="SUPFAM" id="SSF53756">
    <property type="entry name" value="UDP-Glycosyltransferase/glycogen phosphorylase"/>
    <property type="match status" value="1"/>
</dbReference>
<evidence type="ECO:0000313" key="12">
    <source>
        <dbReference type="Proteomes" id="UP000464374"/>
    </source>
</evidence>
<dbReference type="PANTHER" id="PTHR45825:SF11">
    <property type="entry name" value="ALPHA AMYLASE DOMAIN-CONTAINING PROTEIN"/>
    <property type="match status" value="1"/>
</dbReference>
<comment type="pathway">
    <text evidence="3 8">Glycan biosynthesis; glycogen biosynthesis.</text>
</comment>
<evidence type="ECO:0000256" key="3">
    <source>
        <dbReference type="ARBA" id="ARBA00004964"/>
    </source>
</evidence>
<dbReference type="HAMAP" id="MF_00484">
    <property type="entry name" value="Glycogen_synth"/>
    <property type="match status" value="1"/>
</dbReference>
<dbReference type="EMBL" id="CP048020">
    <property type="protein sequence ID" value="QHX43445.1"/>
    <property type="molecule type" value="Genomic_DNA"/>
</dbReference>
<dbReference type="NCBIfam" id="NF001899">
    <property type="entry name" value="PRK00654.1-2"/>
    <property type="match status" value="1"/>
</dbReference>
<dbReference type="KEGG" id="trz:GWP43_08305"/>
<keyword evidence="5 8" id="KW-0328">Glycosyltransferase</keyword>
<dbReference type="GO" id="GO:0009011">
    <property type="term" value="F:alpha-1,4-glucan glucosyltransferase (ADP-glucose donor) activity"/>
    <property type="evidence" value="ECO:0007669"/>
    <property type="project" value="UniProtKB-UniRule"/>
</dbReference>
<evidence type="ECO:0000256" key="2">
    <source>
        <dbReference type="ARBA" id="ARBA00002764"/>
    </source>
</evidence>
<reference evidence="11 12" key="1">
    <citation type="submission" date="2020-01" db="EMBL/GenBank/DDBJ databases">
        <title>Complete genome sequence of a human oral phylogroup 1 Treponema sp. strain ATCC 700766, originally isolated from periodontitis dental plaque.</title>
        <authorList>
            <person name="Chan Y."/>
            <person name="Huo Y.-B."/>
            <person name="Yu X.-L."/>
            <person name="Zeng H."/>
            <person name="Leung W.-K."/>
            <person name="Watt R.M."/>
        </authorList>
    </citation>
    <scope>NUCLEOTIDE SEQUENCE [LARGE SCALE GENOMIC DNA]</scope>
    <source>
        <strain evidence="11 12">OMZ 804</strain>
    </source>
</reference>
<keyword evidence="7 8" id="KW-0320">Glycogen biosynthesis</keyword>
<dbReference type="UniPathway" id="UPA00164"/>
<keyword evidence="6 8" id="KW-0808">Transferase</keyword>
<evidence type="ECO:0000259" key="10">
    <source>
        <dbReference type="Pfam" id="PF08323"/>
    </source>
</evidence>
<dbReference type="Pfam" id="PF08323">
    <property type="entry name" value="Glyco_transf_5"/>
    <property type="match status" value="1"/>
</dbReference>
<proteinExistence type="inferred from homology"/>
<dbReference type="GO" id="GO:0005829">
    <property type="term" value="C:cytosol"/>
    <property type="evidence" value="ECO:0007669"/>
    <property type="project" value="TreeGrafter"/>
</dbReference>
<feature type="domain" description="Glycosyl transferase family 1" evidence="9">
    <location>
        <begin position="293"/>
        <end position="455"/>
    </location>
</feature>
<comment type="function">
    <text evidence="2 8">Synthesizes alpha-1,4-glucan chains using ADP-glucose.</text>
</comment>
<dbReference type="RefSeq" id="WP_162663767.1">
    <property type="nucleotide sequence ID" value="NZ_CP048020.1"/>
</dbReference>
<feature type="binding site" evidence="8">
    <location>
        <position position="15"/>
    </location>
    <ligand>
        <name>ADP-alpha-D-glucose</name>
        <dbReference type="ChEBI" id="CHEBI:57498"/>
    </ligand>
</feature>
<evidence type="ECO:0000256" key="1">
    <source>
        <dbReference type="ARBA" id="ARBA00001478"/>
    </source>
</evidence>
<dbReference type="Pfam" id="PF00534">
    <property type="entry name" value="Glycos_transf_1"/>
    <property type="match status" value="1"/>
</dbReference>